<feature type="region of interest" description="Disordered" evidence="1">
    <location>
        <begin position="98"/>
        <end position="122"/>
    </location>
</feature>
<protein>
    <submittedName>
        <fullName evidence="2">Uncharacterized protein</fullName>
    </submittedName>
</protein>
<sequence length="122" mass="13432">MSEKSNTEESKRKIYILDDIECEPCEEVKKALKAEIESGKVEVLQVTSDEALELLEKAGAGDKVEFPSALVEDSKGVRLCQIYQSKDLTLSKCGDEIIAIREPPEEEPATPPTEESPPPPTD</sequence>
<organism evidence="2">
    <name type="scientific">marine sediment metagenome</name>
    <dbReference type="NCBI Taxonomy" id="412755"/>
    <lineage>
        <taxon>unclassified sequences</taxon>
        <taxon>metagenomes</taxon>
        <taxon>ecological metagenomes</taxon>
    </lineage>
</organism>
<dbReference type="AlphaFoldDB" id="X1N7D3"/>
<evidence type="ECO:0000313" key="2">
    <source>
        <dbReference type="EMBL" id="GAI26141.1"/>
    </source>
</evidence>
<dbReference type="EMBL" id="BARV01016367">
    <property type="protein sequence ID" value="GAI26141.1"/>
    <property type="molecule type" value="Genomic_DNA"/>
</dbReference>
<proteinExistence type="predicted"/>
<gene>
    <name evidence="2" type="ORF">S06H3_28099</name>
</gene>
<feature type="compositionally biased region" description="Pro residues" evidence="1">
    <location>
        <begin position="109"/>
        <end position="122"/>
    </location>
</feature>
<comment type="caution">
    <text evidence="2">The sequence shown here is derived from an EMBL/GenBank/DDBJ whole genome shotgun (WGS) entry which is preliminary data.</text>
</comment>
<accession>X1N7D3</accession>
<name>X1N7D3_9ZZZZ</name>
<reference evidence="2" key="1">
    <citation type="journal article" date="2014" name="Front. Microbiol.">
        <title>High frequency of phylogenetically diverse reductive dehalogenase-homologous genes in deep subseafloor sedimentary metagenomes.</title>
        <authorList>
            <person name="Kawai M."/>
            <person name="Futagami T."/>
            <person name="Toyoda A."/>
            <person name="Takaki Y."/>
            <person name="Nishi S."/>
            <person name="Hori S."/>
            <person name="Arai W."/>
            <person name="Tsubouchi T."/>
            <person name="Morono Y."/>
            <person name="Uchiyama I."/>
            <person name="Ito T."/>
            <person name="Fujiyama A."/>
            <person name="Inagaki F."/>
            <person name="Takami H."/>
        </authorList>
    </citation>
    <scope>NUCLEOTIDE SEQUENCE</scope>
    <source>
        <strain evidence="2">Expedition CK06-06</strain>
    </source>
</reference>
<evidence type="ECO:0000256" key="1">
    <source>
        <dbReference type="SAM" id="MobiDB-lite"/>
    </source>
</evidence>